<dbReference type="AlphaFoldDB" id="A0A0S4SC71"/>
<sequence length="298" mass="34298">MNKALILSDARVGHENQSIAFCKYLNLDYEIIKISFKNRWLKAISYVFDLLGLKFKIFTSQIPTKNSYDVVVSAGSNTYYALKYYAKKLNAKSVAMMNVKGYKNDFDLMFVMSHDYKKNLKNAVLVPVNLNYPSKNHFYTPTKKAIAFIIGGTNRNFDFDENSVFDEIKTICDKFINYEKLITTSPRTPKKLEDKLMGLNFDFSVFYSQNKINPIGDFLEFCDYVFITSDSTSMISEAVCNGKANIEIINYSPSKKENKYHKFIQNLETSGFLHVYNGDISNNSLKFDISKVLKEVKL</sequence>
<dbReference type="EMBL" id="FAVB01000003">
    <property type="protein sequence ID" value="CUU83963.1"/>
    <property type="molecule type" value="Genomic_DNA"/>
</dbReference>
<dbReference type="Pfam" id="PF06258">
    <property type="entry name" value="Mito_fiss_Elm1"/>
    <property type="match status" value="1"/>
</dbReference>
<dbReference type="Proteomes" id="UP000052237">
    <property type="component" value="Unassembled WGS sequence"/>
</dbReference>
<keyword evidence="2" id="KW-1185">Reference proteome</keyword>
<proteinExistence type="predicted"/>
<evidence type="ECO:0000313" key="2">
    <source>
        <dbReference type="Proteomes" id="UP000052237"/>
    </source>
</evidence>
<reference evidence="1 2" key="1">
    <citation type="submission" date="2015-11" db="EMBL/GenBank/DDBJ databases">
        <authorList>
            <consortium name="Pathogen Informatics"/>
        </authorList>
    </citation>
    <scope>NUCLEOTIDE SEQUENCE [LARGE SCALE GENOMIC DNA]</scope>
    <source>
        <strain evidence="1 2">006A-0059</strain>
    </source>
</reference>
<protein>
    <submittedName>
        <fullName evidence="1">Protein of uncharacterized function (DUF1022)</fullName>
    </submittedName>
</protein>
<comment type="caution">
    <text evidence="1">The sequence shown here is derived from an EMBL/GenBank/DDBJ whole genome shotgun (WGS) entry which is preliminary data.</text>
</comment>
<gene>
    <name evidence="1" type="ORF">ERS686654_01473</name>
</gene>
<dbReference type="InterPro" id="IPR009367">
    <property type="entry name" value="Elm1-like"/>
</dbReference>
<dbReference type="RefSeq" id="WP_059435260.1">
    <property type="nucleotide sequence ID" value="NZ_FAVB01000003.1"/>
</dbReference>
<accession>A0A0S4SC71</accession>
<dbReference type="SUPFAM" id="SSF53756">
    <property type="entry name" value="UDP-Glycosyltransferase/glycogen phosphorylase"/>
    <property type="match status" value="1"/>
</dbReference>
<organism evidence="1 2">
    <name type="scientific">Campylobacter hyointestinalis subsp. hyointestinalis</name>
    <dbReference type="NCBI Taxonomy" id="91352"/>
    <lineage>
        <taxon>Bacteria</taxon>
        <taxon>Pseudomonadati</taxon>
        <taxon>Campylobacterota</taxon>
        <taxon>Epsilonproteobacteria</taxon>
        <taxon>Campylobacterales</taxon>
        <taxon>Campylobacteraceae</taxon>
        <taxon>Campylobacter</taxon>
    </lineage>
</organism>
<evidence type="ECO:0000313" key="1">
    <source>
        <dbReference type="EMBL" id="CUU83963.1"/>
    </source>
</evidence>
<name>A0A0S4SC71_CAMHY</name>